<evidence type="ECO:0000313" key="2">
    <source>
        <dbReference type="Proteomes" id="UP001501470"/>
    </source>
</evidence>
<keyword evidence="2" id="KW-1185">Reference proteome</keyword>
<proteinExistence type="predicted"/>
<sequence>MVARVLWIGCGSGLLMEAGEVGAVVPGRIGEARVAVHGEHCVLGQVRPSTVAERLRPGHRDSREVRPSSGLVECLRQEVPSVFRKLWWILFD</sequence>
<dbReference type="EMBL" id="BAAAQD010000003">
    <property type="protein sequence ID" value="GAA1507400.1"/>
    <property type="molecule type" value="Genomic_DNA"/>
</dbReference>
<gene>
    <name evidence="1" type="ORF">GCM10009827_021970</name>
</gene>
<accession>A0ABN1ZZK0</accession>
<dbReference type="Proteomes" id="UP001501470">
    <property type="component" value="Unassembled WGS sequence"/>
</dbReference>
<protein>
    <recommendedName>
        <fullName evidence="3">Secreted protein</fullName>
    </recommendedName>
</protein>
<evidence type="ECO:0000313" key="1">
    <source>
        <dbReference type="EMBL" id="GAA1507400.1"/>
    </source>
</evidence>
<organism evidence="1 2">
    <name type="scientific">Dactylosporangium maewongense</name>
    <dbReference type="NCBI Taxonomy" id="634393"/>
    <lineage>
        <taxon>Bacteria</taxon>
        <taxon>Bacillati</taxon>
        <taxon>Actinomycetota</taxon>
        <taxon>Actinomycetes</taxon>
        <taxon>Micromonosporales</taxon>
        <taxon>Micromonosporaceae</taxon>
        <taxon>Dactylosporangium</taxon>
    </lineage>
</organism>
<evidence type="ECO:0008006" key="3">
    <source>
        <dbReference type="Google" id="ProtNLM"/>
    </source>
</evidence>
<comment type="caution">
    <text evidence="1">The sequence shown here is derived from an EMBL/GenBank/DDBJ whole genome shotgun (WGS) entry which is preliminary data.</text>
</comment>
<name>A0ABN1ZZK0_9ACTN</name>
<reference evidence="1 2" key="1">
    <citation type="journal article" date="2019" name="Int. J. Syst. Evol. Microbiol.">
        <title>The Global Catalogue of Microorganisms (GCM) 10K type strain sequencing project: providing services to taxonomists for standard genome sequencing and annotation.</title>
        <authorList>
            <consortium name="The Broad Institute Genomics Platform"/>
            <consortium name="The Broad Institute Genome Sequencing Center for Infectious Disease"/>
            <person name="Wu L."/>
            <person name="Ma J."/>
        </authorList>
    </citation>
    <scope>NUCLEOTIDE SEQUENCE [LARGE SCALE GENOMIC DNA]</scope>
    <source>
        <strain evidence="1 2">JCM 15933</strain>
    </source>
</reference>